<sequence>MNVFHLGPATISDHSRIFFSAPTPRAHSELLLPVSETARIFCHHVSPTTAGEGEEFPGCRNTGRSSSSGGSGSGRAPRRRLWGPSFGAKIHGFPCI</sequence>
<protein>
    <submittedName>
        <fullName evidence="2">Uncharacterized protein</fullName>
    </submittedName>
</protein>
<dbReference type="AlphaFoldDB" id="A0AAW2KN48"/>
<proteinExistence type="predicted"/>
<comment type="caution">
    <text evidence="2">The sequence shown here is derived from an EMBL/GenBank/DDBJ whole genome shotgun (WGS) entry which is preliminary data.</text>
</comment>
<evidence type="ECO:0000256" key="1">
    <source>
        <dbReference type="SAM" id="MobiDB-lite"/>
    </source>
</evidence>
<accession>A0AAW2KN48</accession>
<dbReference type="EMBL" id="JACGWK010000048">
    <property type="protein sequence ID" value="KAL0307953.1"/>
    <property type="molecule type" value="Genomic_DNA"/>
</dbReference>
<gene>
    <name evidence="2" type="ORF">Sangu_2488900</name>
</gene>
<name>A0AAW2KN48_9LAMI</name>
<feature type="region of interest" description="Disordered" evidence="1">
    <location>
        <begin position="50"/>
        <end position="86"/>
    </location>
</feature>
<organism evidence="2">
    <name type="scientific">Sesamum angustifolium</name>
    <dbReference type="NCBI Taxonomy" id="2727405"/>
    <lineage>
        <taxon>Eukaryota</taxon>
        <taxon>Viridiplantae</taxon>
        <taxon>Streptophyta</taxon>
        <taxon>Embryophyta</taxon>
        <taxon>Tracheophyta</taxon>
        <taxon>Spermatophyta</taxon>
        <taxon>Magnoliopsida</taxon>
        <taxon>eudicotyledons</taxon>
        <taxon>Gunneridae</taxon>
        <taxon>Pentapetalae</taxon>
        <taxon>asterids</taxon>
        <taxon>lamiids</taxon>
        <taxon>Lamiales</taxon>
        <taxon>Pedaliaceae</taxon>
        <taxon>Sesamum</taxon>
    </lineage>
</organism>
<feature type="compositionally biased region" description="Low complexity" evidence="1">
    <location>
        <begin position="58"/>
        <end position="68"/>
    </location>
</feature>
<reference evidence="2" key="1">
    <citation type="submission" date="2020-06" db="EMBL/GenBank/DDBJ databases">
        <authorList>
            <person name="Li T."/>
            <person name="Hu X."/>
            <person name="Zhang T."/>
            <person name="Song X."/>
            <person name="Zhang H."/>
            <person name="Dai N."/>
            <person name="Sheng W."/>
            <person name="Hou X."/>
            <person name="Wei L."/>
        </authorList>
    </citation>
    <scope>NUCLEOTIDE SEQUENCE</scope>
    <source>
        <strain evidence="2">G01</strain>
        <tissue evidence="2">Leaf</tissue>
    </source>
</reference>
<evidence type="ECO:0000313" key="2">
    <source>
        <dbReference type="EMBL" id="KAL0307953.1"/>
    </source>
</evidence>
<reference evidence="2" key="2">
    <citation type="journal article" date="2024" name="Plant">
        <title>Genomic evolution and insights into agronomic trait innovations of Sesamum species.</title>
        <authorList>
            <person name="Miao H."/>
            <person name="Wang L."/>
            <person name="Qu L."/>
            <person name="Liu H."/>
            <person name="Sun Y."/>
            <person name="Le M."/>
            <person name="Wang Q."/>
            <person name="Wei S."/>
            <person name="Zheng Y."/>
            <person name="Lin W."/>
            <person name="Duan Y."/>
            <person name="Cao H."/>
            <person name="Xiong S."/>
            <person name="Wang X."/>
            <person name="Wei L."/>
            <person name="Li C."/>
            <person name="Ma Q."/>
            <person name="Ju M."/>
            <person name="Zhao R."/>
            <person name="Li G."/>
            <person name="Mu C."/>
            <person name="Tian Q."/>
            <person name="Mei H."/>
            <person name="Zhang T."/>
            <person name="Gao T."/>
            <person name="Zhang H."/>
        </authorList>
    </citation>
    <scope>NUCLEOTIDE SEQUENCE</scope>
    <source>
        <strain evidence="2">G01</strain>
    </source>
</reference>